<keyword evidence="1" id="KW-0732">Signal</keyword>
<dbReference type="SUPFAM" id="SSF54427">
    <property type="entry name" value="NTF2-like"/>
    <property type="match status" value="1"/>
</dbReference>
<evidence type="ECO:0000256" key="1">
    <source>
        <dbReference type="SAM" id="SignalP"/>
    </source>
</evidence>
<protein>
    <submittedName>
        <fullName evidence="3">Nuclear transport factor 2 family protein</fullName>
    </submittedName>
</protein>
<dbReference type="Pfam" id="PF14534">
    <property type="entry name" value="DUF4440"/>
    <property type="match status" value="1"/>
</dbReference>
<reference evidence="3" key="1">
    <citation type="submission" date="2021-01" db="EMBL/GenBank/DDBJ databases">
        <authorList>
            <person name="Zhong Y.L."/>
        </authorList>
    </citation>
    <scope>NUCLEOTIDE SEQUENCE</scope>
    <source>
        <strain evidence="3">KCTC 23302</strain>
    </source>
</reference>
<evidence type="ECO:0000313" key="4">
    <source>
        <dbReference type="Proteomes" id="UP000651057"/>
    </source>
</evidence>
<feature type="signal peptide" evidence="1">
    <location>
        <begin position="1"/>
        <end position="25"/>
    </location>
</feature>
<dbReference type="EMBL" id="JAERQJ010000004">
    <property type="protein sequence ID" value="MBL0684427.1"/>
    <property type="molecule type" value="Genomic_DNA"/>
</dbReference>
<comment type="caution">
    <text evidence="3">The sequence shown here is derived from an EMBL/GenBank/DDBJ whole genome shotgun (WGS) entry which is preliminary data.</text>
</comment>
<sequence length="155" mass="18023">MTKHNSIRVVSLIFVSLFTITSIVAQHTEENTLWKKIQEFNLAFKQGNVEILSAMITENYMHTNSTSKPIDKNTWISYLSKRKKEIESGNLVVHSYEMKEREMQLYDDMAIVSAKISTSSTSNGNRTQNEYRVTNIWIKEENTWKRAGFHDGKIK</sequence>
<proteinExistence type="predicted"/>
<accession>A0A936ZU96</accession>
<dbReference type="Gene3D" id="3.10.450.50">
    <property type="match status" value="1"/>
</dbReference>
<feature type="chain" id="PRO_5037004985" evidence="1">
    <location>
        <begin position="26"/>
        <end position="155"/>
    </location>
</feature>
<name>A0A936ZU96_9FLAO</name>
<dbReference type="InterPro" id="IPR032710">
    <property type="entry name" value="NTF2-like_dom_sf"/>
</dbReference>
<organism evidence="3 4">
    <name type="scientific">Aquimarina mytili</name>
    <dbReference type="NCBI Taxonomy" id="874423"/>
    <lineage>
        <taxon>Bacteria</taxon>
        <taxon>Pseudomonadati</taxon>
        <taxon>Bacteroidota</taxon>
        <taxon>Flavobacteriia</taxon>
        <taxon>Flavobacteriales</taxon>
        <taxon>Flavobacteriaceae</taxon>
        <taxon>Aquimarina</taxon>
    </lineage>
</organism>
<dbReference type="Proteomes" id="UP000651057">
    <property type="component" value="Unassembled WGS sequence"/>
</dbReference>
<dbReference type="RefSeq" id="WP_201920578.1">
    <property type="nucleotide sequence ID" value="NZ_BAABAX010000003.1"/>
</dbReference>
<dbReference type="InterPro" id="IPR027843">
    <property type="entry name" value="DUF4440"/>
</dbReference>
<evidence type="ECO:0000259" key="2">
    <source>
        <dbReference type="Pfam" id="PF14534"/>
    </source>
</evidence>
<keyword evidence="4" id="KW-1185">Reference proteome</keyword>
<dbReference type="AlphaFoldDB" id="A0A936ZU96"/>
<feature type="domain" description="DUF4440" evidence="2">
    <location>
        <begin position="35"/>
        <end position="145"/>
    </location>
</feature>
<gene>
    <name evidence="3" type="ORF">JJQ60_12940</name>
</gene>
<evidence type="ECO:0000313" key="3">
    <source>
        <dbReference type="EMBL" id="MBL0684427.1"/>
    </source>
</evidence>